<keyword evidence="3" id="KW-0206">Cytoskeleton</keyword>
<dbReference type="GeneID" id="7049546"/>
<dbReference type="RefSeq" id="XP_002171680.2">
    <property type="nucleotide sequence ID" value="XM_002171644.2"/>
</dbReference>
<dbReference type="VEuPathDB" id="FungiDB:SJAG_00397"/>
<comment type="similarity">
    <text evidence="4">Belongs to the actin family. ARP1 subfamily.</text>
</comment>
<gene>
    <name evidence="9" type="primary">arp1</name>
    <name evidence="8" type="ORF">SJAG_00397</name>
</gene>
<dbReference type="PROSITE" id="PS01132">
    <property type="entry name" value="ACTINS_ACT_LIKE"/>
    <property type="match status" value="1"/>
</dbReference>
<dbReference type="InterPro" id="IPR043129">
    <property type="entry name" value="ATPase_NBD"/>
</dbReference>
<evidence type="ECO:0000256" key="1">
    <source>
        <dbReference type="ARBA" id="ARBA00004245"/>
    </source>
</evidence>
<dbReference type="GO" id="GO:0005869">
    <property type="term" value="C:dynactin complex"/>
    <property type="evidence" value="ECO:0000318"/>
    <property type="project" value="GO_Central"/>
</dbReference>
<dbReference type="EMBL" id="KE651166">
    <property type="protein sequence ID" value="EEB05387.2"/>
    <property type="molecule type" value="Genomic_DNA"/>
</dbReference>
<evidence type="ECO:0000256" key="3">
    <source>
        <dbReference type="ARBA" id="ARBA00023212"/>
    </source>
</evidence>
<reference evidence="8 10" key="1">
    <citation type="journal article" date="2011" name="Science">
        <title>Comparative functional genomics of the fission yeasts.</title>
        <authorList>
            <person name="Rhind N."/>
            <person name="Chen Z."/>
            <person name="Yassour M."/>
            <person name="Thompson D.A."/>
            <person name="Haas B.J."/>
            <person name="Habib N."/>
            <person name="Wapinski I."/>
            <person name="Roy S."/>
            <person name="Lin M.F."/>
            <person name="Heiman D.I."/>
            <person name="Young S.K."/>
            <person name="Furuya K."/>
            <person name="Guo Y."/>
            <person name="Pidoux A."/>
            <person name="Chen H.M."/>
            <person name="Robbertse B."/>
            <person name="Goldberg J.M."/>
            <person name="Aoki K."/>
            <person name="Bayne E.H."/>
            <person name="Berlin A.M."/>
            <person name="Desjardins C.A."/>
            <person name="Dobbs E."/>
            <person name="Dukaj L."/>
            <person name="Fan L."/>
            <person name="FitzGerald M.G."/>
            <person name="French C."/>
            <person name="Gujja S."/>
            <person name="Hansen K."/>
            <person name="Keifenheim D."/>
            <person name="Levin J.Z."/>
            <person name="Mosher R.A."/>
            <person name="Mueller C.A."/>
            <person name="Pfiffner J."/>
            <person name="Priest M."/>
            <person name="Russ C."/>
            <person name="Smialowska A."/>
            <person name="Swoboda P."/>
            <person name="Sykes S.M."/>
            <person name="Vaughn M."/>
            <person name="Vengrova S."/>
            <person name="Yoder R."/>
            <person name="Zeng Q."/>
            <person name="Allshire R."/>
            <person name="Baulcombe D."/>
            <person name="Birren B.W."/>
            <person name="Brown W."/>
            <person name="Ekwall K."/>
            <person name="Kellis M."/>
            <person name="Leatherwood J."/>
            <person name="Levin H."/>
            <person name="Margalit H."/>
            <person name="Martienssen R."/>
            <person name="Nieduszynski C.A."/>
            <person name="Spatafora J.W."/>
            <person name="Friedman N."/>
            <person name="Dalgaard J.Z."/>
            <person name="Baumann P."/>
            <person name="Niki H."/>
            <person name="Regev A."/>
            <person name="Nusbaum C."/>
        </authorList>
    </citation>
    <scope>NUCLEOTIDE SEQUENCE [LARGE SCALE GENOMIC DNA]</scope>
    <source>
        <strain evidence="10">yFS275 / FY16936</strain>
    </source>
</reference>
<dbReference type="OrthoDB" id="5132116at2759"/>
<dbReference type="OMA" id="YTTWTGG"/>
<dbReference type="Gene3D" id="3.30.420.40">
    <property type="match status" value="2"/>
</dbReference>
<dbReference type="SMART" id="SM00268">
    <property type="entry name" value="ACTIN"/>
    <property type="match status" value="1"/>
</dbReference>
<dbReference type="JaponicusDB" id="SJAG_00397">
    <property type="gene designation" value="arp1"/>
</dbReference>
<dbReference type="CDD" id="cd10216">
    <property type="entry name" value="ASKHA_NBD_Arp1"/>
    <property type="match status" value="1"/>
</dbReference>
<dbReference type="eggNOG" id="KOG0676">
    <property type="taxonomic scope" value="Eukaryota"/>
</dbReference>
<dbReference type="HOGENOM" id="CLU_027965_0_2_1"/>
<keyword evidence="10" id="KW-1185">Reference proteome</keyword>
<protein>
    <recommendedName>
        <fullName evidence="5">Centractin</fullName>
    </recommendedName>
    <alternativeName>
        <fullName evidence="6">Actin-like protein</fullName>
    </alternativeName>
    <alternativeName>
        <fullName evidence="7">Actin-related protein 1</fullName>
    </alternativeName>
</protein>
<dbReference type="SUPFAM" id="SSF53067">
    <property type="entry name" value="Actin-like ATPase domain"/>
    <property type="match status" value="2"/>
</dbReference>
<evidence type="ECO:0000313" key="8">
    <source>
        <dbReference type="EMBL" id="EEB05387.2"/>
    </source>
</evidence>
<evidence type="ECO:0000313" key="9">
    <source>
        <dbReference type="JaponicusDB" id="SJAG_00397"/>
    </source>
</evidence>
<evidence type="ECO:0000256" key="7">
    <source>
        <dbReference type="ARBA" id="ARBA00083222"/>
    </source>
</evidence>
<dbReference type="FunFam" id="3.30.420.40:FF:000018">
    <property type="entry name" value="Actin-like protein (Centractin)"/>
    <property type="match status" value="1"/>
</dbReference>
<dbReference type="PRINTS" id="PR00190">
    <property type="entry name" value="ACTIN"/>
</dbReference>
<dbReference type="Proteomes" id="UP000001744">
    <property type="component" value="Unassembled WGS sequence"/>
</dbReference>
<evidence type="ECO:0000313" key="10">
    <source>
        <dbReference type="Proteomes" id="UP000001744"/>
    </source>
</evidence>
<dbReference type="InterPro" id="IPR004000">
    <property type="entry name" value="Actin"/>
</dbReference>
<dbReference type="InterPro" id="IPR020902">
    <property type="entry name" value="Actin/actin-like_CS"/>
</dbReference>
<evidence type="ECO:0000256" key="4">
    <source>
        <dbReference type="ARBA" id="ARBA00038483"/>
    </source>
</evidence>
<dbReference type="STRING" id="402676.B6JVI6"/>
<evidence type="ECO:0000256" key="5">
    <source>
        <dbReference type="ARBA" id="ARBA00073387"/>
    </source>
</evidence>
<comment type="subcellular location">
    <subcellularLocation>
        <location evidence="1">Cytoplasm</location>
        <location evidence="1">Cytoskeleton</location>
    </subcellularLocation>
</comment>
<organism evidence="8 10">
    <name type="scientific">Schizosaccharomyces japonicus (strain yFS275 / FY16936)</name>
    <name type="common">Fission yeast</name>
    <dbReference type="NCBI Taxonomy" id="402676"/>
    <lineage>
        <taxon>Eukaryota</taxon>
        <taxon>Fungi</taxon>
        <taxon>Dikarya</taxon>
        <taxon>Ascomycota</taxon>
        <taxon>Taphrinomycotina</taxon>
        <taxon>Schizosaccharomycetes</taxon>
        <taxon>Schizosaccharomycetales</taxon>
        <taxon>Schizosaccharomycetaceae</taxon>
        <taxon>Schizosaccharomyces</taxon>
    </lineage>
</organism>
<proteinExistence type="inferred from homology"/>
<evidence type="ECO:0000256" key="2">
    <source>
        <dbReference type="ARBA" id="ARBA00022490"/>
    </source>
</evidence>
<name>B6JVI6_SCHJY</name>
<accession>B6JVI6</accession>
<keyword evidence="2" id="KW-0963">Cytoplasm</keyword>
<dbReference type="Pfam" id="PF00022">
    <property type="entry name" value="Actin"/>
    <property type="match status" value="1"/>
</dbReference>
<dbReference type="PANTHER" id="PTHR11937">
    <property type="entry name" value="ACTIN"/>
    <property type="match status" value="1"/>
</dbReference>
<dbReference type="FunFam" id="3.90.640.10:FF:000007">
    <property type="entry name" value="Actin like 7B"/>
    <property type="match status" value="1"/>
</dbReference>
<dbReference type="AlphaFoldDB" id="B6JVI6"/>
<evidence type="ECO:0000256" key="6">
    <source>
        <dbReference type="ARBA" id="ARBA00076361"/>
    </source>
</evidence>
<dbReference type="Gene3D" id="3.90.640.10">
    <property type="entry name" value="Actin, Chain A, domain 4"/>
    <property type="match status" value="1"/>
</dbReference>
<sequence>MTRLLNQPICIDNGTGILKAGFASEDVPRCLLPSVVGRVKYTRCMAGAVPDDTFIGSKAHEMRGLLRLTYPMEHGMVQSWDDMERIWAFVYGESLQVSAEEHPALLTEAPLNPKRNRDRLAQVFFESFNVPALQVSLQAVLSLYASGRTTGIVVDSGDGVTHTVPVYEGFAITPSIQRMDLAGRDVTEYLQLLLRKAGYSLTTSAEKDVVRQMKEQCCYLVKDFAAEQREWSTFRQPLEEYRLPDGQIVRLGSERFRAPEILFQPELVGLEMPGVHRLVQQSLFRADLDLRSSLASNIILSGGSTVTTGFGDRLLNEMRTLMPSGTHIKIFAPPERKYSTWIGASILASLSSFRNLWVSAEEYAEDPNILHRKGMQ</sequence>